<feature type="signal peptide" evidence="1">
    <location>
        <begin position="1"/>
        <end position="26"/>
    </location>
</feature>
<accession>A0A8B3FHZ0</accession>
<proteinExistence type="predicted"/>
<dbReference type="RefSeq" id="WP_121588287.1">
    <property type="nucleotide sequence ID" value="NZ_LR134442.1"/>
</dbReference>
<feature type="chain" id="PRO_5039488695" evidence="1">
    <location>
        <begin position="27"/>
        <end position="366"/>
    </location>
</feature>
<gene>
    <name evidence="2" type="ORF">D7U36_10365</name>
</gene>
<dbReference type="InterPro" id="IPR006311">
    <property type="entry name" value="TAT_signal"/>
</dbReference>
<organism evidence="2 3">
    <name type="scientific">Propionibacterium australiense</name>
    <dbReference type="NCBI Taxonomy" id="119981"/>
    <lineage>
        <taxon>Bacteria</taxon>
        <taxon>Bacillati</taxon>
        <taxon>Actinomycetota</taxon>
        <taxon>Actinomycetes</taxon>
        <taxon>Propionibacteriales</taxon>
        <taxon>Propionibacteriaceae</taxon>
        <taxon>Propionibacterium</taxon>
    </lineage>
</organism>
<dbReference type="OrthoDB" id="3722771at2"/>
<dbReference type="AlphaFoldDB" id="A0A8B3FHZ0"/>
<dbReference type="Proteomes" id="UP000279336">
    <property type="component" value="Unassembled WGS sequence"/>
</dbReference>
<reference evidence="2 3" key="1">
    <citation type="submission" date="2018-10" db="EMBL/GenBank/DDBJ databases">
        <title>Propionibacterium australiense Genome Sequencing and Assembly.</title>
        <authorList>
            <person name="Bernier A.-M."/>
            <person name="Bernard K."/>
        </authorList>
    </citation>
    <scope>NUCLEOTIDE SEQUENCE [LARGE SCALE GENOMIC DNA]</scope>
    <source>
        <strain evidence="2 3">NML98A078</strain>
    </source>
</reference>
<comment type="caution">
    <text evidence="2">The sequence shown here is derived from an EMBL/GenBank/DDBJ whole genome shotgun (WGS) entry which is preliminary data.</text>
</comment>
<evidence type="ECO:0000256" key="1">
    <source>
        <dbReference type="SAM" id="SignalP"/>
    </source>
</evidence>
<name>A0A8B3FHZ0_9ACTN</name>
<keyword evidence="1" id="KW-0732">Signal</keyword>
<protein>
    <submittedName>
        <fullName evidence="2">Uncharacterized protein</fullName>
    </submittedName>
</protein>
<sequence>MSMRTTRRLLASAAALALVVPLAACASGPSSAAEALEMLNASMAETDRERFDAVLDGSIPQSTRDMWWSNLTQLGDVGVTETGDGWQVDWSLPGEQAAASHAVDMAIGCVGGLCRITRIEPVASRPAPEWLVEPVDVITADGAVLIVGRGASDPSAAAGAAARAIGDSGMALLDTGSEAPLPIEVPATGSAYALVTGTPSTQTQGLGALTRRAGEAVRVVVNPARAGQWSPAQQTMLLTHEAVHWRLTRLGAPVAGNAWVSEGLAEWLALPQDATERASSAARAVQGCQDSGGAPALPTDDEFAATDDADALRRAYALSWAAVSELVDELGADTAGDLVEQLWTTPGDQVGEVTGVLARWCAANVP</sequence>
<dbReference type="EMBL" id="RCIW01000016">
    <property type="protein sequence ID" value="RLP07961.1"/>
    <property type="molecule type" value="Genomic_DNA"/>
</dbReference>
<dbReference type="PROSITE" id="PS51318">
    <property type="entry name" value="TAT"/>
    <property type="match status" value="1"/>
</dbReference>
<evidence type="ECO:0000313" key="2">
    <source>
        <dbReference type="EMBL" id="RLP07961.1"/>
    </source>
</evidence>
<evidence type="ECO:0000313" key="3">
    <source>
        <dbReference type="Proteomes" id="UP000279336"/>
    </source>
</evidence>